<keyword evidence="4" id="KW-1185">Reference proteome</keyword>
<dbReference type="RefSeq" id="WP_151542719.1">
    <property type="nucleotide sequence ID" value="NZ_WBMR01000083.1"/>
</dbReference>
<gene>
    <name evidence="3" type="ORF">F9B16_25835</name>
</gene>
<keyword evidence="1" id="KW-0812">Transmembrane</keyword>
<reference evidence="3 4" key="1">
    <citation type="submission" date="2019-09" db="EMBL/GenBank/DDBJ databases">
        <title>Actinomadura physcomitrii sp. nov., a novel actinomycete isolated from moss [Physcomitrium sphaericum (Ludw) Fuernr].</title>
        <authorList>
            <person name="Liu C."/>
            <person name="Zhuang X."/>
        </authorList>
    </citation>
    <scope>NUCLEOTIDE SEQUENCE [LARGE SCALE GENOMIC DNA]</scope>
    <source>
        <strain evidence="3 4">CYP1-1B</strain>
    </source>
</reference>
<evidence type="ECO:0000313" key="4">
    <source>
        <dbReference type="Proteomes" id="UP000483004"/>
    </source>
</evidence>
<feature type="transmembrane region" description="Helical" evidence="1">
    <location>
        <begin position="171"/>
        <end position="192"/>
    </location>
</feature>
<dbReference type="Proteomes" id="UP000483004">
    <property type="component" value="Unassembled WGS sequence"/>
</dbReference>
<evidence type="ECO:0000259" key="2">
    <source>
        <dbReference type="Pfam" id="PF14219"/>
    </source>
</evidence>
<protein>
    <submittedName>
        <fullName evidence="3">DUF4328 domain-containing protein</fullName>
    </submittedName>
</protein>
<name>A0A6L3VNK7_9ACTN</name>
<dbReference type="InterPro" id="IPR025565">
    <property type="entry name" value="DUF4328"/>
</dbReference>
<dbReference type="EMBL" id="WBMR01000083">
    <property type="protein sequence ID" value="KAB2375728.1"/>
    <property type="molecule type" value="Genomic_DNA"/>
</dbReference>
<keyword evidence="1" id="KW-0472">Membrane</keyword>
<feature type="transmembrane region" description="Helical" evidence="1">
    <location>
        <begin position="20"/>
        <end position="46"/>
    </location>
</feature>
<feature type="transmembrane region" description="Helical" evidence="1">
    <location>
        <begin position="58"/>
        <end position="84"/>
    </location>
</feature>
<evidence type="ECO:0000313" key="3">
    <source>
        <dbReference type="EMBL" id="KAB2375728.1"/>
    </source>
</evidence>
<sequence length="225" mass="23980">MHTFPHPPEIIRPPRAAAAFAIAGLAASAALLLVLAGTGLWTFLLLDQDGVTARTRDLCDGITLGSTAEFGLTLLTAVPVIVWLWQARANADVIDLPDGWGRPWVIFGWLVPILNFRVPRAIVGSVWRTSAPDASLRLVNAWWATWVVYLVGTRLARLDLTGTSAHIANQLTLYLPVAADGAAAAVLGALVVRRLTRAQEAQAVRLAEAARRPPVAPGPVVSDPA</sequence>
<keyword evidence="1" id="KW-1133">Transmembrane helix</keyword>
<dbReference type="AlphaFoldDB" id="A0A6L3VNK7"/>
<evidence type="ECO:0000256" key="1">
    <source>
        <dbReference type="SAM" id="Phobius"/>
    </source>
</evidence>
<dbReference type="OrthoDB" id="4174975at2"/>
<organism evidence="3 4">
    <name type="scientific">Actinomadura montaniterrae</name>
    <dbReference type="NCBI Taxonomy" id="1803903"/>
    <lineage>
        <taxon>Bacteria</taxon>
        <taxon>Bacillati</taxon>
        <taxon>Actinomycetota</taxon>
        <taxon>Actinomycetes</taxon>
        <taxon>Streptosporangiales</taxon>
        <taxon>Thermomonosporaceae</taxon>
        <taxon>Actinomadura</taxon>
    </lineage>
</organism>
<dbReference type="Pfam" id="PF14219">
    <property type="entry name" value="DUF4328"/>
    <property type="match status" value="1"/>
</dbReference>
<accession>A0A6L3VNK7</accession>
<comment type="caution">
    <text evidence="3">The sequence shown here is derived from an EMBL/GenBank/DDBJ whole genome shotgun (WGS) entry which is preliminary data.</text>
</comment>
<feature type="transmembrane region" description="Helical" evidence="1">
    <location>
        <begin position="134"/>
        <end position="151"/>
    </location>
</feature>
<feature type="domain" description="DUF4328" evidence="2">
    <location>
        <begin position="65"/>
        <end position="197"/>
    </location>
</feature>
<proteinExistence type="predicted"/>